<evidence type="ECO:0000256" key="4">
    <source>
        <dbReference type="ARBA" id="ARBA00022842"/>
    </source>
</evidence>
<dbReference type="RefSeq" id="WP_123640392.1">
    <property type="nucleotide sequence ID" value="NZ_ML119081.1"/>
</dbReference>
<dbReference type="InterPro" id="IPR036412">
    <property type="entry name" value="HAD-like_sf"/>
</dbReference>
<dbReference type="InterPro" id="IPR006439">
    <property type="entry name" value="HAD-SF_hydro_IA"/>
</dbReference>
<dbReference type="SFLD" id="SFLDS00003">
    <property type="entry name" value="Haloacid_Dehalogenase"/>
    <property type="match status" value="1"/>
</dbReference>
<organism evidence="6 7">
    <name type="scientific">Histidinibacterium lentulum</name>
    <dbReference type="NCBI Taxonomy" id="2480588"/>
    <lineage>
        <taxon>Bacteria</taxon>
        <taxon>Pseudomonadati</taxon>
        <taxon>Pseudomonadota</taxon>
        <taxon>Alphaproteobacteria</taxon>
        <taxon>Rhodobacterales</taxon>
        <taxon>Paracoccaceae</taxon>
        <taxon>Histidinibacterium</taxon>
    </lineage>
</organism>
<comment type="cofactor">
    <cofactor evidence="1">
        <name>Mg(2+)</name>
        <dbReference type="ChEBI" id="CHEBI:18420"/>
    </cofactor>
</comment>
<dbReference type="PANTHER" id="PTHR46193">
    <property type="entry name" value="6-PHOSPHOGLUCONATE PHOSPHATASE"/>
    <property type="match status" value="1"/>
</dbReference>
<dbReference type="EMBL" id="RDRB01000001">
    <property type="protein sequence ID" value="ROU04009.1"/>
    <property type="molecule type" value="Genomic_DNA"/>
</dbReference>
<dbReference type="OrthoDB" id="9782449at2"/>
<dbReference type="AlphaFoldDB" id="A0A3N2R955"/>
<keyword evidence="7" id="KW-1185">Reference proteome</keyword>
<dbReference type="Gene3D" id="3.40.50.1000">
    <property type="entry name" value="HAD superfamily/HAD-like"/>
    <property type="match status" value="1"/>
</dbReference>
<accession>A0A3N2R955</accession>
<sequence>MPALLFDLDGTMLETDPLHAAVFVELFAEHGREIDEAFYIGHLHGRQNADIFGEFFPAADASAMADLKEARFRERLGRSAEPMPGLLALLDRAEAEAWPVAVVSNAPTQNAHAMLAAIGLSDRIGTIVLGDDCPRGKPDPFPYAEAMRRLGVDPASAVAFEDSRAGLASASAAGAHAVGLTSSLAPEALRAAGARLVIRDFSDPALETALFNHP</sequence>
<dbReference type="Pfam" id="PF13419">
    <property type="entry name" value="HAD_2"/>
    <property type="match status" value="1"/>
</dbReference>
<keyword evidence="3" id="KW-0479">Metal-binding</keyword>
<dbReference type="InterPro" id="IPR041492">
    <property type="entry name" value="HAD_2"/>
</dbReference>
<keyword evidence="5" id="KW-0119">Carbohydrate metabolism</keyword>
<dbReference type="InterPro" id="IPR023198">
    <property type="entry name" value="PGP-like_dom2"/>
</dbReference>
<evidence type="ECO:0000313" key="6">
    <source>
        <dbReference type="EMBL" id="ROU04009.1"/>
    </source>
</evidence>
<comment type="similarity">
    <text evidence="2">Belongs to the HAD-like hydrolase superfamily. CbbY/CbbZ/Gph/YieH family.</text>
</comment>
<evidence type="ECO:0000256" key="2">
    <source>
        <dbReference type="ARBA" id="ARBA00006171"/>
    </source>
</evidence>
<evidence type="ECO:0000256" key="3">
    <source>
        <dbReference type="ARBA" id="ARBA00022723"/>
    </source>
</evidence>
<dbReference type="InterPro" id="IPR051600">
    <property type="entry name" value="Beta-PGM-like"/>
</dbReference>
<dbReference type="PANTHER" id="PTHR46193:SF18">
    <property type="entry name" value="HEXITOL PHOSPHATASE B"/>
    <property type="match status" value="1"/>
</dbReference>
<protein>
    <submittedName>
        <fullName evidence="6">HAD family phosphatase</fullName>
    </submittedName>
</protein>
<dbReference type="GO" id="GO:0003824">
    <property type="term" value="F:catalytic activity"/>
    <property type="evidence" value="ECO:0007669"/>
    <property type="project" value="UniProtKB-ARBA"/>
</dbReference>
<keyword evidence="4" id="KW-0460">Magnesium</keyword>
<evidence type="ECO:0000256" key="1">
    <source>
        <dbReference type="ARBA" id="ARBA00001946"/>
    </source>
</evidence>
<dbReference type="NCBIfam" id="TIGR01509">
    <property type="entry name" value="HAD-SF-IA-v3"/>
    <property type="match status" value="1"/>
</dbReference>
<dbReference type="PRINTS" id="PR00413">
    <property type="entry name" value="HADHALOGNASE"/>
</dbReference>
<dbReference type="SFLD" id="SFLDG01129">
    <property type="entry name" value="C1.5:_HAD__Beta-PGM__Phosphata"/>
    <property type="match status" value="1"/>
</dbReference>
<dbReference type="SFLD" id="SFLDG01135">
    <property type="entry name" value="C1.5.6:_HAD__Beta-PGM__Phospha"/>
    <property type="match status" value="1"/>
</dbReference>
<dbReference type="InterPro" id="IPR023214">
    <property type="entry name" value="HAD_sf"/>
</dbReference>
<gene>
    <name evidence="6" type="ORF">EAT49_00985</name>
</gene>
<proteinExistence type="inferred from homology"/>
<dbReference type="GO" id="GO:0046872">
    <property type="term" value="F:metal ion binding"/>
    <property type="evidence" value="ECO:0007669"/>
    <property type="project" value="UniProtKB-KW"/>
</dbReference>
<dbReference type="Gene3D" id="1.10.150.240">
    <property type="entry name" value="Putative phosphatase, domain 2"/>
    <property type="match status" value="1"/>
</dbReference>
<comment type="caution">
    <text evidence="6">The sequence shown here is derived from an EMBL/GenBank/DDBJ whole genome shotgun (WGS) entry which is preliminary data.</text>
</comment>
<dbReference type="SUPFAM" id="SSF56784">
    <property type="entry name" value="HAD-like"/>
    <property type="match status" value="1"/>
</dbReference>
<reference evidence="6 7" key="1">
    <citation type="submission" date="2018-10" db="EMBL/GenBank/DDBJ databases">
        <title>Histidinibacterium lentulum gen. nov., sp. nov., a marine bacterium from the culture broth of Picochlorum sp. 122.</title>
        <authorList>
            <person name="Wang G."/>
        </authorList>
    </citation>
    <scope>NUCLEOTIDE SEQUENCE [LARGE SCALE GENOMIC DNA]</scope>
    <source>
        <strain evidence="6 7">B17</strain>
    </source>
</reference>
<evidence type="ECO:0000256" key="5">
    <source>
        <dbReference type="ARBA" id="ARBA00023277"/>
    </source>
</evidence>
<dbReference type="Proteomes" id="UP000268016">
    <property type="component" value="Unassembled WGS sequence"/>
</dbReference>
<evidence type="ECO:0000313" key="7">
    <source>
        <dbReference type="Proteomes" id="UP000268016"/>
    </source>
</evidence>
<name>A0A3N2R955_9RHOB</name>